<gene>
    <name evidence="3" type="ORF">CYNAS_LOCUS1100</name>
</gene>
<feature type="chain" id="PRO_5041238532" evidence="2">
    <location>
        <begin position="20"/>
        <end position="121"/>
    </location>
</feature>
<feature type="compositionally biased region" description="Basic and acidic residues" evidence="1">
    <location>
        <begin position="109"/>
        <end position="121"/>
    </location>
</feature>
<evidence type="ECO:0000313" key="3">
    <source>
        <dbReference type="EMBL" id="CAJ0589117.1"/>
    </source>
</evidence>
<organism evidence="3 4">
    <name type="scientific">Cylicocyclus nassatus</name>
    <name type="common">Nematode worm</name>
    <dbReference type="NCBI Taxonomy" id="53992"/>
    <lineage>
        <taxon>Eukaryota</taxon>
        <taxon>Metazoa</taxon>
        <taxon>Ecdysozoa</taxon>
        <taxon>Nematoda</taxon>
        <taxon>Chromadorea</taxon>
        <taxon>Rhabditida</taxon>
        <taxon>Rhabditina</taxon>
        <taxon>Rhabditomorpha</taxon>
        <taxon>Strongyloidea</taxon>
        <taxon>Strongylidae</taxon>
        <taxon>Cylicocyclus</taxon>
    </lineage>
</organism>
<proteinExistence type="predicted"/>
<protein>
    <submittedName>
        <fullName evidence="3">Uncharacterized protein</fullName>
    </submittedName>
</protein>
<dbReference type="EMBL" id="CATQJL010000001">
    <property type="protein sequence ID" value="CAJ0589117.1"/>
    <property type="molecule type" value="Genomic_DNA"/>
</dbReference>
<sequence length="121" mass="13462">MRFLHIVALTIVFCSFADALKIKKSKKEPTYIQVPPEVEGGSPRYVKAPKVLTEYDKCKMECRRQRDAVNRKDNIAALREQLAALEAEEAAAAKAAEGSVPGEQPDNLQAKDVHILLNREA</sequence>
<keyword evidence="2" id="KW-0732">Signal</keyword>
<evidence type="ECO:0000313" key="4">
    <source>
        <dbReference type="Proteomes" id="UP001176961"/>
    </source>
</evidence>
<feature type="region of interest" description="Disordered" evidence="1">
    <location>
        <begin position="94"/>
        <end position="121"/>
    </location>
</feature>
<reference evidence="3" key="1">
    <citation type="submission" date="2023-07" db="EMBL/GenBank/DDBJ databases">
        <authorList>
            <consortium name="CYATHOMIX"/>
        </authorList>
    </citation>
    <scope>NUCLEOTIDE SEQUENCE</scope>
    <source>
        <strain evidence="3">N/A</strain>
    </source>
</reference>
<comment type="caution">
    <text evidence="3">The sequence shown here is derived from an EMBL/GenBank/DDBJ whole genome shotgun (WGS) entry which is preliminary data.</text>
</comment>
<feature type="signal peptide" evidence="2">
    <location>
        <begin position="1"/>
        <end position="19"/>
    </location>
</feature>
<evidence type="ECO:0000256" key="1">
    <source>
        <dbReference type="SAM" id="MobiDB-lite"/>
    </source>
</evidence>
<evidence type="ECO:0000256" key="2">
    <source>
        <dbReference type="SAM" id="SignalP"/>
    </source>
</evidence>
<dbReference type="Proteomes" id="UP001176961">
    <property type="component" value="Unassembled WGS sequence"/>
</dbReference>
<keyword evidence="4" id="KW-1185">Reference proteome</keyword>
<accession>A0AA36GCP0</accession>
<dbReference type="AlphaFoldDB" id="A0AA36GCP0"/>
<name>A0AA36GCP0_CYLNA</name>